<dbReference type="GO" id="GO:0015937">
    <property type="term" value="P:coenzyme A biosynthetic process"/>
    <property type="evidence" value="ECO:0007669"/>
    <property type="project" value="UniProtKB-UniRule"/>
</dbReference>
<sequence length="270" mass="28463">MIIGIDVGNTAIKIAVQGESDVVVRRVSDHATMDTILKTLWNYSQAETAEVRIASVNRATANELITQTRAVAGDAVRFRQITWDDLPIAIATEHPERVGIDRLVGALGASYDYQRPLVVVDAGTTVTVDLVDTGAVYRGGAIVPGLEMQTAALAAGTDALPQINWQGACQSQDLLSPQNIPALDTVAAIRLGILSSVVGGIQRLVELYGNPQCVVVTGGDGDCVAAGLRSSANPDFDVELHPHLVCRTLANLDSAALSKTQASSTGLRQR</sequence>
<accession>A0A5C5YCG3</accession>
<evidence type="ECO:0000256" key="1">
    <source>
        <dbReference type="ARBA" id="ARBA00001206"/>
    </source>
</evidence>
<keyword evidence="16" id="KW-0479">Metal-binding</keyword>
<feature type="binding site" evidence="16">
    <location>
        <begin position="99"/>
        <end position="102"/>
    </location>
    <ligand>
        <name>substrate</name>
    </ligand>
</feature>
<keyword evidence="13 16" id="KW-0173">Coenzyme A biosynthesis</keyword>
<comment type="pathway">
    <text evidence="4 16">Cofactor biosynthesis; coenzyme A biosynthesis; CoA from (R)-pantothenate: step 1/5.</text>
</comment>
<dbReference type="NCBIfam" id="TIGR00671">
    <property type="entry name" value="baf"/>
    <property type="match status" value="1"/>
</dbReference>
<comment type="subunit">
    <text evidence="5 16">Homodimer.</text>
</comment>
<dbReference type="PANTHER" id="PTHR34265">
    <property type="entry name" value="TYPE III PANTOTHENATE KINASE"/>
    <property type="match status" value="1"/>
</dbReference>
<keyword evidence="8 16" id="KW-0808">Transferase</keyword>
<comment type="catalytic activity">
    <reaction evidence="1 16">
        <text>(R)-pantothenate + ATP = (R)-4'-phosphopantothenate + ADP + H(+)</text>
        <dbReference type="Rhea" id="RHEA:16373"/>
        <dbReference type="ChEBI" id="CHEBI:10986"/>
        <dbReference type="ChEBI" id="CHEBI:15378"/>
        <dbReference type="ChEBI" id="CHEBI:29032"/>
        <dbReference type="ChEBI" id="CHEBI:30616"/>
        <dbReference type="ChEBI" id="CHEBI:456216"/>
        <dbReference type="EC" id="2.7.1.33"/>
    </reaction>
</comment>
<dbReference type="CDD" id="cd24015">
    <property type="entry name" value="ASKHA_NBD_PanK-III"/>
    <property type="match status" value="1"/>
</dbReference>
<evidence type="ECO:0000256" key="13">
    <source>
        <dbReference type="ARBA" id="ARBA00022993"/>
    </source>
</evidence>
<comment type="caution">
    <text evidence="16">Lacks conserved residue(s) required for the propagation of feature annotation.</text>
</comment>
<keyword evidence="12 16" id="KW-0630">Potassium</keyword>
<evidence type="ECO:0000256" key="3">
    <source>
        <dbReference type="ARBA" id="ARBA00004496"/>
    </source>
</evidence>
<evidence type="ECO:0000256" key="5">
    <source>
        <dbReference type="ARBA" id="ARBA00011738"/>
    </source>
</evidence>
<keyword evidence="10 16" id="KW-0418">Kinase</keyword>
<evidence type="ECO:0000256" key="15">
    <source>
        <dbReference type="ARBA" id="ARBA00040883"/>
    </source>
</evidence>
<dbReference type="GO" id="GO:0005737">
    <property type="term" value="C:cytoplasm"/>
    <property type="evidence" value="ECO:0007669"/>
    <property type="project" value="UniProtKB-SubCell"/>
</dbReference>
<keyword evidence="18" id="KW-1185">Reference proteome</keyword>
<evidence type="ECO:0000313" key="18">
    <source>
        <dbReference type="Proteomes" id="UP000318053"/>
    </source>
</evidence>
<dbReference type="InterPro" id="IPR043129">
    <property type="entry name" value="ATPase_NBD"/>
</dbReference>
<reference evidence="17 18" key="1">
    <citation type="submission" date="2019-02" db="EMBL/GenBank/DDBJ databases">
        <title>Deep-cultivation of Planctomycetes and their phenomic and genomic characterization uncovers novel biology.</title>
        <authorList>
            <person name="Wiegand S."/>
            <person name="Jogler M."/>
            <person name="Boedeker C."/>
            <person name="Pinto D."/>
            <person name="Vollmers J."/>
            <person name="Rivas-Marin E."/>
            <person name="Kohn T."/>
            <person name="Peeters S.H."/>
            <person name="Heuer A."/>
            <person name="Rast P."/>
            <person name="Oberbeckmann S."/>
            <person name="Bunk B."/>
            <person name="Jeske O."/>
            <person name="Meyerdierks A."/>
            <person name="Storesund J.E."/>
            <person name="Kallscheuer N."/>
            <person name="Luecker S."/>
            <person name="Lage O.M."/>
            <person name="Pohl T."/>
            <person name="Merkel B.J."/>
            <person name="Hornburger P."/>
            <person name="Mueller R.-W."/>
            <person name="Bruemmer F."/>
            <person name="Labrenz M."/>
            <person name="Spormann A.M."/>
            <person name="Op Den Camp H."/>
            <person name="Overmann J."/>
            <person name="Amann R."/>
            <person name="Jetten M.S.M."/>
            <person name="Mascher T."/>
            <person name="Medema M.H."/>
            <person name="Devos D.P."/>
            <person name="Kaster A.-K."/>
            <person name="Ovreas L."/>
            <person name="Rohde M."/>
            <person name="Galperin M.Y."/>
            <person name="Jogler C."/>
        </authorList>
    </citation>
    <scope>NUCLEOTIDE SEQUENCE [LARGE SCALE GENOMIC DNA]</scope>
    <source>
        <strain evidence="17 18">CA85</strain>
    </source>
</reference>
<evidence type="ECO:0000256" key="6">
    <source>
        <dbReference type="ARBA" id="ARBA00012102"/>
    </source>
</evidence>
<protein>
    <recommendedName>
        <fullName evidence="15 16">Type III pantothenate kinase</fullName>
        <ecNumber evidence="6 16">2.7.1.33</ecNumber>
    </recommendedName>
    <alternativeName>
        <fullName evidence="16">PanK-III</fullName>
    </alternativeName>
    <alternativeName>
        <fullName evidence="16">Pantothenic acid kinase</fullName>
    </alternativeName>
</protein>
<feature type="binding site" evidence="16">
    <location>
        <position position="121"/>
    </location>
    <ligand>
        <name>K(+)</name>
        <dbReference type="ChEBI" id="CHEBI:29103"/>
    </ligand>
</feature>
<name>A0A5C5YCG3_9BACT</name>
<evidence type="ECO:0000256" key="10">
    <source>
        <dbReference type="ARBA" id="ARBA00022777"/>
    </source>
</evidence>
<comment type="caution">
    <text evidence="17">The sequence shown here is derived from an EMBL/GenBank/DDBJ whole genome shotgun (WGS) entry which is preliminary data.</text>
</comment>
<keyword evidence="7 16" id="KW-0963">Cytoplasm</keyword>
<dbReference type="HAMAP" id="MF_01274">
    <property type="entry name" value="Pantothen_kinase_3"/>
    <property type="match status" value="1"/>
</dbReference>
<proteinExistence type="inferred from homology"/>
<dbReference type="EC" id="2.7.1.33" evidence="6 16"/>
<evidence type="ECO:0000256" key="9">
    <source>
        <dbReference type="ARBA" id="ARBA00022741"/>
    </source>
</evidence>
<evidence type="ECO:0000256" key="12">
    <source>
        <dbReference type="ARBA" id="ARBA00022958"/>
    </source>
</evidence>
<comment type="cofactor">
    <cofactor evidence="2">
        <name>K(+)</name>
        <dbReference type="ChEBI" id="CHEBI:29103"/>
    </cofactor>
</comment>
<dbReference type="EMBL" id="SJPK01000003">
    <property type="protein sequence ID" value="TWT73396.1"/>
    <property type="molecule type" value="Genomic_DNA"/>
</dbReference>
<keyword evidence="11 16" id="KW-0067">ATP-binding</keyword>
<dbReference type="AlphaFoldDB" id="A0A5C5YCG3"/>
<dbReference type="PANTHER" id="PTHR34265:SF1">
    <property type="entry name" value="TYPE III PANTOTHENATE KINASE"/>
    <property type="match status" value="1"/>
</dbReference>
<comment type="function">
    <text evidence="16">Catalyzes the phosphorylation of pantothenate (Pan), the first step in CoA biosynthesis.</text>
</comment>
<dbReference type="OrthoDB" id="9804707at2"/>
<evidence type="ECO:0000256" key="11">
    <source>
        <dbReference type="ARBA" id="ARBA00022840"/>
    </source>
</evidence>
<dbReference type="SUPFAM" id="SSF53067">
    <property type="entry name" value="Actin-like ATPase domain"/>
    <property type="match status" value="2"/>
</dbReference>
<dbReference type="GO" id="GO:0005524">
    <property type="term" value="F:ATP binding"/>
    <property type="evidence" value="ECO:0007669"/>
    <property type="project" value="UniProtKB-UniRule"/>
</dbReference>
<gene>
    <name evidence="16 17" type="primary">coaX</name>
    <name evidence="17" type="ORF">CA85_18660</name>
</gene>
<evidence type="ECO:0000256" key="7">
    <source>
        <dbReference type="ARBA" id="ARBA00022490"/>
    </source>
</evidence>
<feature type="binding site" evidence="16">
    <location>
        <begin position="6"/>
        <end position="13"/>
    </location>
    <ligand>
        <name>ATP</name>
        <dbReference type="ChEBI" id="CHEBI:30616"/>
    </ligand>
</feature>
<dbReference type="RefSeq" id="WP_146390930.1">
    <property type="nucleotide sequence ID" value="NZ_SJPK01000003.1"/>
</dbReference>
<evidence type="ECO:0000256" key="4">
    <source>
        <dbReference type="ARBA" id="ARBA00005225"/>
    </source>
</evidence>
<evidence type="ECO:0000313" key="17">
    <source>
        <dbReference type="EMBL" id="TWT73396.1"/>
    </source>
</evidence>
<keyword evidence="9 16" id="KW-0547">Nucleotide-binding</keyword>
<dbReference type="Proteomes" id="UP000318053">
    <property type="component" value="Unassembled WGS sequence"/>
</dbReference>
<evidence type="ECO:0000256" key="2">
    <source>
        <dbReference type="ARBA" id="ARBA00001958"/>
    </source>
</evidence>
<evidence type="ECO:0000256" key="14">
    <source>
        <dbReference type="ARBA" id="ARBA00038036"/>
    </source>
</evidence>
<feature type="binding site" evidence="16">
    <location>
        <position position="185"/>
    </location>
    <ligand>
        <name>substrate</name>
    </ligand>
</feature>
<evidence type="ECO:0000256" key="16">
    <source>
        <dbReference type="HAMAP-Rule" id="MF_01274"/>
    </source>
</evidence>
<dbReference type="Pfam" id="PF03309">
    <property type="entry name" value="Pan_kinase"/>
    <property type="match status" value="1"/>
</dbReference>
<dbReference type="GO" id="GO:0046872">
    <property type="term" value="F:metal ion binding"/>
    <property type="evidence" value="ECO:0007669"/>
    <property type="project" value="UniProtKB-KW"/>
</dbReference>
<dbReference type="Gene3D" id="3.30.420.40">
    <property type="match status" value="2"/>
</dbReference>
<dbReference type="UniPathway" id="UPA00241">
    <property type="reaction ID" value="UER00352"/>
</dbReference>
<comment type="cofactor">
    <cofactor evidence="16">
        <name>NH4(+)</name>
        <dbReference type="ChEBI" id="CHEBI:28938"/>
    </cofactor>
    <cofactor evidence="16">
        <name>K(+)</name>
        <dbReference type="ChEBI" id="CHEBI:29103"/>
    </cofactor>
    <text evidence="16">A monovalent cation. Ammonium or potassium.</text>
</comment>
<feature type="binding site" evidence="16">
    <location>
        <position position="124"/>
    </location>
    <ligand>
        <name>ATP</name>
        <dbReference type="ChEBI" id="CHEBI:30616"/>
    </ligand>
</feature>
<organism evidence="17 18">
    <name type="scientific">Allorhodopirellula solitaria</name>
    <dbReference type="NCBI Taxonomy" id="2527987"/>
    <lineage>
        <taxon>Bacteria</taxon>
        <taxon>Pseudomonadati</taxon>
        <taxon>Planctomycetota</taxon>
        <taxon>Planctomycetia</taxon>
        <taxon>Pirellulales</taxon>
        <taxon>Pirellulaceae</taxon>
        <taxon>Allorhodopirellula</taxon>
    </lineage>
</organism>
<dbReference type="GO" id="GO:0004594">
    <property type="term" value="F:pantothenate kinase activity"/>
    <property type="evidence" value="ECO:0007669"/>
    <property type="project" value="UniProtKB-UniRule"/>
</dbReference>
<feature type="active site" description="Proton acceptor" evidence="16">
    <location>
        <position position="101"/>
    </location>
</feature>
<comment type="similarity">
    <text evidence="14 16">Belongs to the type III pantothenate kinase family.</text>
</comment>
<dbReference type="InterPro" id="IPR004619">
    <property type="entry name" value="Type_III_PanK"/>
</dbReference>
<comment type="subcellular location">
    <subcellularLocation>
        <location evidence="3 16">Cytoplasm</location>
    </subcellularLocation>
</comment>
<evidence type="ECO:0000256" key="8">
    <source>
        <dbReference type="ARBA" id="ARBA00022679"/>
    </source>
</evidence>